<evidence type="ECO:0000313" key="2">
    <source>
        <dbReference type="EMBL" id="RUS91917.1"/>
    </source>
</evidence>
<dbReference type="PANTHER" id="PTHR47027">
    <property type="entry name" value="REVERSE TRANSCRIPTASE DOMAIN-CONTAINING PROTEIN"/>
    <property type="match status" value="1"/>
</dbReference>
<evidence type="ECO:0000313" key="3">
    <source>
        <dbReference type="Proteomes" id="UP000271974"/>
    </source>
</evidence>
<feature type="domain" description="DUF6451" evidence="1">
    <location>
        <begin position="50"/>
        <end position="82"/>
    </location>
</feature>
<protein>
    <recommendedName>
        <fullName evidence="1">DUF6451 domain-containing protein</fullName>
    </recommendedName>
</protein>
<dbReference type="STRING" id="188477.A0A433UDF9"/>
<keyword evidence="3" id="KW-1185">Reference proteome</keyword>
<comment type="caution">
    <text evidence="2">The sequence shown here is derived from an EMBL/GenBank/DDBJ whole genome shotgun (WGS) entry which is preliminary data.</text>
</comment>
<organism evidence="2 3">
    <name type="scientific">Elysia chlorotica</name>
    <name type="common">Eastern emerald elysia</name>
    <name type="synonym">Sea slug</name>
    <dbReference type="NCBI Taxonomy" id="188477"/>
    <lineage>
        <taxon>Eukaryota</taxon>
        <taxon>Metazoa</taxon>
        <taxon>Spiralia</taxon>
        <taxon>Lophotrochozoa</taxon>
        <taxon>Mollusca</taxon>
        <taxon>Gastropoda</taxon>
        <taxon>Heterobranchia</taxon>
        <taxon>Euthyneura</taxon>
        <taxon>Panpulmonata</taxon>
        <taxon>Sacoglossa</taxon>
        <taxon>Placobranchoidea</taxon>
        <taxon>Plakobranchidae</taxon>
        <taxon>Elysia</taxon>
    </lineage>
</organism>
<dbReference type="AlphaFoldDB" id="A0A433UDF9"/>
<dbReference type="InterPro" id="IPR045609">
    <property type="entry name" value="DUF6451"/>
</dbReference>
<accession>A0A433UDF9</accession>
<dbReference type="Pfam" id="PF20049">
    <property type="entry name" value="DUF6451"/>
    <property type="match status" value="1"/>
</dbReference>
<dbReference type="OrthoDB" id="10059790at2759"/>
<gene>
    <name evidence="2" type="ORF">EGW08_000319</name>
</gene>
<evidence type="ECO:0000259" key="1">
    <source>
        <dbReference type="Pfam" id="PF20049"/>
    </source>
</evidence>
<proteinExistence type="predicted"/>
<reference evidence="2 3" key="1">
    <citation type="submission" date="2019-01" db="EMBL/GenBank/DDBJ databases">
        <title>A draft genome assembly of the solar-powered sea slug Elysia chlorotica.</title>
        <authorList>
            <person name="Cai H."/>
            <person name="Li Q."/>
            <person name="Fang X."/>
            <person name="Li J."/>
            <person name="Curtis N.E."/>
            <person name="Altenburger A."/>
            <person name="Shibata T."/>
            <person name="Feng M."/>
            <person name="Maeda T."/>
            <person name="Schwartz J.A."/>
            <person name="Shigenobu S."/>
            <person name="Lundholm N."/>
            <person name="Nishiyama T."/>
            <person name="Yang H."/>
            <person name="Hasebe M."/>
            <person name="Li S."/>
            <person name="Pierce S.K."/>
            <person name="Wang J."/>
        </authorList>
    </citation>
    <scope>NUCLEOTIDE SEQUENCE [LARGE SCALE GENOMIC DNA]</scope>
    <source>
        <strain evidence="2">EC2010</strain>
        <tissue evidence="2">Whole organism of an adult</tissue>
    </source>
</reference>
<dbReference type="Proteomes" id="UP000271974">
    <property type="component" value="Unassembled WGS sequence"/>
</dbReference>
<dbReference type="EMBL" id="RQTK01000004">
    <property type="protein sequence ID" value="RUS91917.1"/>
    <property type="molecule type" value="Genomic_DNA"/>
</dbReference>
<dbReference type="PANTHER" id="PTHR47027:SF25">
    <property type="entry name" value="REVERSE TRANSCRIPTASE DOMAIN-CONTAINING PROTEIN"/>
    <property type="match status" value="1"/>
</dbReference>
<sequence length="311" mass="35551">MRINNKQANTLRQHDEPENIEEVDKFVSVVSKDGATDEDIRCRINKARYAYNTLKPIWRSTALSVRNKIRIFNTNVKSVLLYGSETWRATKTSTTKLQSFINRCLRNILNLRIWTSETTSAFSPKSNRAHKRSYIVAAKARKTGLQINIGKTEAVRINNRQADPLRLHWETFKEVDKFVYFGGVVSKDGATDEDIRCRINKARHAFNTQYHLEVYSPVGFERRSGSSRYQPEVGLTLWLRNITSTLINCKDSPTDASETSSTLGGLKLSQSQTKICGTEQRKQSSRQIEKRKWGWIGQTLRKSVSNINGSS</sequence>
<name>A0A433UDF9_ELYCH</name>